<dbReference type="AlphaFoldDB" id="A0A1J0R6I9"/>
<dbReference type="Gene3D" id="1.10.470.10">
    <property type="entry name" value="Variant Surface Glycoprotein, subunit A, domain 2"/>
    <property type="match status" value="1"/>
</dbReference>
<organism evidence="9">
    <name type="scientific">Trypanosoma brucei</name>
    <dbReference type="NCBI Taxonomy" id="5691"/>
    <lineage>
        <taxon>Eukaryota</taxon>
        <taxon>Discoba</taxon>
        <taxon>Euglenozoa</taxon>
        <taxon>Kinetoplastea</taxon>
        <taxon>Metakinetoplastina</taxon>
        <taxon>Trypanosomatida</taxon>
        <taxon>Trypanosomatidae</taxon>
        <taxon>Trypanosoma</taxon>
    </lineage>
</organism>
<keyword evidence="4" id="KW-0472">Membrane</keyword>
<name>A0A1J0R6I9_9TRYP</name>
<feature type="chain" id="PRO_5012881890" evidence="7">
    <location>
        <begin position="27"/>
        <end position="441"/>
    </location>
</feature>
<evidence type="ECO:0000256" key="7">
    <source>
        <dbReference type="SAM" id="SignalP"/>
    </source>
</evidence>
<proteinExistence type="predicted"/>
<evidence type="ECO:0000256" key="5">
    <source>
        <dbReference type="ARBA" id="ARBA00023180"/>
    </source>
</evidence>
<dbReference type="GO" id="GO:0005886">
    <property type="term" value="C:plasma membrane"/>
    <property type="evidence" value="ECO:0007669"/>
    <property type="project" value="UniProtKB-SubCell"/>
</dbReference>
<dbReference type="GO" id="GO:0098552">
    <property type="term" value="C:side of membrane"/>
    <property type="evidence" value="ECO:0007669"/>
    <property type="project" value="UniProtKB-KW"/>
</dbReference>
<dbReference type="VEuPathDB" id="TriTrypDB:Tb11.v5.0918"/>
<feature type="domain" description="Trypanosome variant surface glycoprotein A-type N-terminal" evidence="8">
    <location>
        <begin position="23"/>
        <end position="380"/>
    </location>
</feature>
<keyword evidence="2" id="KW-1003">Cell membrane</keyword>
<reference evidence="9" key="1">
    <citation type="submission" date="2016-08" db="EMBL/GenBank/DDBJ databases">
        <title>VSG repertoire of Trypanosoma brucei EATRO 1125.</title>
        <authorList>
            <person name="Cross G.A."/>
        </authorList>
    </citation>
    <scope>NUCLEOTIDE SEQUENCE</scope>
    <source>
        <strain evidence="9">EATRO 1125</strain>
    </source>
</reference>
<dbReference type="EMBL" id="KX699530">
    <property type="protein sequence ID" value="APD73486.1"/>
    <property type="molecule type" value="Genomic_DNA"/>
</dbReference>
<evidence type="ECO:0000259" key="8">
    <source>
        <dbReference type="Pfam" id="PF00913"/>
    </source>
</evidence>
<dbReference type="GO" id="GO:0042783">
    <property type="term" value="P:symbiont-mediated evasion of host immune response"/>
    <property type="evidence" value="ECO:0007669"/>
    <property type="project" value="InterPro"/>
</dbReference>
<dbReference type="Gene3D" id="3.90.150.10">
    <property type="entry name" value="Variant Surface Glycoprotein, subunit A domain 1"/>
    <property type="match status" value="1"/>
</dbReference>
<protein>
    <submittedName>
        <fullName evidence="9">Variant surface glycoprotein 1125.1251</fullName>
    </submittedName>
</protein>
<accession>A0A1J0R6I9</accession>
<keyword evidence="6" id="KW-0449">Lipoprotein</keyword>
<dbReference type="SUPFAM" id="SSF58087">
    <property type="entry name" value="Variant surface glycoprotein (N-terminal domain)"/>
    <property type="match status" value="1"/>
</dbReference>
<evidence type="ECO:0000313" key="9">
    <source>
        <dbReference type="EMBL" id="APD73486.1"/>
    </source>
</evidence>
<dbReference type="VEuPathDB" id="TriTrypDB:Tb427_000266500"/>
<evidence type="ECO:0000256" key="3">
    <source>
        <dbReference type="ARBA" id="ARBA00022622"/>
    </source>
</evidence>
<evidence type="ECO:0000256" key="1">
    <source>
        <dbReference type="ARBA" id="ARBA00004609"/>
    </source>
</evidence>
<evidence type="ECO:0000256" key="2">
    <source>
        <dbReference type="ARBA" id="ARBA00022475"/>
    </source>
</evidence>
<sequence>MKYPKGSTRFFALLAAAHWGFEGSDAAASRGLKNNVWQPICGLSEELGLVGGDVLAHGSSVLSYAKTLTIQQLRAQAYATKNFGTQRARQAFLYANYLSEKAAAASAAYALTGLESHIRAARASGYLKGRINDFLKILEQTKSNNNACILQSDTTTNKAKHNGAKLQETDCLLDIIPLTKAKQSPRSYVTAAGFNKLLHGDGNSDAHQAAAGSQQCNLLAASNSNGFTHTSNAANAVYTMAGYMKIPNSAGDVGLEAPDNLKNKAASVAAAWQEAHQAISGIVTDEAADFTNDTETIDKWPKLTDIVKRLLLPKDKKSASDVEAAITNELGEKEKDKITEIEGIINEDRIPEGVASLTQEKKLGAISSLRELTAILYHYELSISNEITDLKRKLQNKTETKPTTTAEVCKSHTTDEPCRKAGCEFDKDKTPKCFPKQNESK</sequence>
<keyword evidence="7" id="KW-0732">Signal</keyword>
<evidence type="ECO:0000256" key="6">
    <source>
        <dbReference type="ARBA" id="ARBA00023288"/>
    </source>
</evidence>
<dbReference type="InterPro" id="IPR001812">
    <property type="entry name" value="Trypano_VSG_A_N_dom"/>
</dbReference>
<dbReference type="Pfam" id="PF00913">
    <property type="entry name" value="Trypan_glycop"/>
    <property type="match status" value="1"/>
</dbReference>
<keyword evidence="3" id="KW-0336">GPI-anchor</keyword>
<keyword evidence="5" id="KW-0325">Glycoprotein</keyword>
<feature type="signal peptide" evidence="7">
    <location>
        <begin position="1"/>
        <end position="26"/>
    </location>
</feature>
<evidence type="ECO:0000256" key="4">
    <source>
        <dbReference type="ARBA" id="ARBA00023136"/>
    </source>
</evidence>
<comment type="subcellular location">
    <subcellularLocation>
        <location evidence="1">Cell membrane</location>
        <topology evidence="1">Lipid-anchor</topology>
        <topology evidence="1">GPI-anchor</topology>
    </subcellularLocation>
</comment>